<dbReference type="OrthoDB" id="258532at2"/>
<dbReference type="EMBL" id="CP036266">
    <property type="protein sequence ID" value="QDT19084.1"/>
    <property type="molecule type" value="Genomic_DNA"/>
</dbReference>
<dbReference type="Pfam" id="PF04773">
    <property type="entry name" value="FecR"/>
    <property type="match status" value="1"/>
</dbReference>
<dbReference type="GO" id="GO:0016989">
    <property type="term" value="F:sigma factor antagonist activity"/>
    <property type="evidence" value="ECO:0007669"/>
    <property type="project" value="TreeGrafter"/>
</dbReference>
<evidence type="ECO:0000313" key="4">
    <source>
        <dbReference type="Proteomes" id="UP000320421"/>
    </source>
</evidence>
<protein>
    <submittedName>
        <fullName evidence="3">FecR protein</fullName>
    </submittedName>
</protein>
<dbReference type="Proteomes" id="UP000320421">
    <property type="component" value="Chromosome"/>
</dbReference>
<dbReference type="RefSeq" id="WP_145180984.1">
    <property type="nucleotide sequence ID" value="NZ_CP036266.1"/>
</dbReference>
<evidence type="ECO:0000313" key="3">
    <source>
        <dbReference type="EMBL" id="QDT19084.1"/>
    </source>
</evidence>
<keyword evidence="1" id="KW-0472">Membrane</keyword>
<organism evidence="3 4">
    <name type="scientific">Gimesia chilikensis</name>
    <dbReference type="NCBI Taxonomy" id="2605989"/>
    <lineage>
        <taxon>Bacteria</taxon>
        <taxon>Pseudomonadati</taxon>
        <taxon>Planctomycetota</taxon>
        <taxon>Planctomycetia</taxon>
        <taxon>Planctomycetales</taxon>
        <taxon>Planctomycetaceae</taxon>
        <taxon>Gimesia</taxon>
    </lineage>
</organism>
<name>A0A517PI76_9PLAN</name>
<sequence>MKRLFRRQRALVKLIYEVQNETASSAQLRELADRLRHDPEAQKLYVFLMDMHAELILDEEFPTLAEPDLLAPLPEPEAPRPRPRRTRKPISHYLLLTVCYLLPFTVMAYFGYYALQPVPQTQVATLQEMEQGRLISSSKILAEQSPLLTGQRYRLQEGVARLQMNSGATVILESPADFELLHHNGIRLHRGALAAEIVASAVGFVVETPTQRVVDLGTRFGVRVEESGASETHVFHGKVVCAETQTEQADLPPHLLSAGEGIQMPGDGSAAISLTSDENRFSRALQFQARIASLSGSLEYRQEMPQRLGAGDFTSDSNLSLFLEQKNLELPQDVTVWKIPVIGSGDNPREERTVIPRGTRVNVFLLHLDGPHQDAAGNDQPRVALSGSVRFHQSVLGAIKPEKELYATDKTLGRKDVAYDNVEFGQSGRCIDRSDKVELSPDGTELSVAWSLRGGGGIGRDQIRILVEAEE</sequence>
<dbReference type="InterPro" id="IPR006860">
    <property type="entry name" value="FecR"/>
</dbReference>
<evidence type="ECO:0000259" key="2">
    <source>
        <dbReference type="Pfam" id="PF04773"/>
    </source>
</evidence>
<dbReference type="PANTHER" id="PTHR30273">
    <property type="entry name" value="PERIPLASMIC SIGNAL SENSOR AND SIGMA FACTOR ACTIVATOR FECR-RELATED"/>
    <property type="match status" value="1"/>
</dbReference>
<feature type="domain" description="FecR protein" evidence="2">
    <location>
        <begin position="161"/>
        <end position="239"/>
    </location>
</feature>
<proteinExistence type="predicted"/>
<evidence type="ECO:0000256" key="1">
    <source>
        <dbReference type="SAM" id="Phobius"/>
    </source>
</evidence>
<reference evidence="3 4" key="1">
    <citation type="submission" date="2019-02" db="EMBL/GenBank/DDBJ databases">
        <title>Deep-cultivation of Planctomycetes and their phenomic and genomic characterization uncovers novel biology.</title>
        <authorList>
            <person name="Wiegand S."/>
            <person name="Jogler M."/>
            <person name="Boedeker C."/>
            <person name="Pinto D."/>
            <person name="Vollmers J."/>
            <person name="Rivas-Marin E."/>
            <person name="Kohn T."/>
            <person name="Peeters S.H."/>
            <person name="Heuer A."/>
            <person name="Rast P."/>
            <person name="Oberbeckmann S."/>
            <person name="Bunk B."/>
            <person name="Jeske O."/>
            <person name="Meyerdierks A."/>
            <person name="Storesund J.E."/>
            <person name="Kallscheuer N."/>
            <person name="Luecker S."/>
            <person name="Lage O.M."/>
            <person name="Pohl T."/>
            <person name="Merkel B.J."/>
            <person name="Hornburger P."/>
            <person name="Mueller R.-W."/>
            <person name="Bruemmer F."/>
            <person name="Labrenz M."/>
            <person name="Spormann A.M."/>
            <person name="Op den Camp H."/>
            <person name="Overmann J."/>
            <person name="Amann R."/>
            <person name="Jetten M.S.M."/>
            <person name="Mascher T."/>
            <person name="Medema M.H."/>
            <person name="Devos D.P."/>
            <person name="Kaster A.-K."/>
            <person name="Ovreas L."/>
            <person name="Rohde M."/>
            <person name="Galperin M.Y."/>
            <person name="Jogler C."/>
        </authorList>
    </citation>
    <scope>NUCLEOTIDE SEQUENCE [LARGE SCALE GENOMIC DNA]</scope>
    <source>
        <strain evidence="3 4">HG66A1</strain>
    </source>
</reference>
<dbReference type="Gene3D" id="2.60.120.1440">
    <property type="match status" value="1"/>
</dbReference>
<accession>A0A517PI76</accession>
<feature type="transmembrane region" description="Helical" evidence="1">
    <location>
        <begin position="93"/>
        <end position="115"/>
    </location>
</feature>
<keyword evidence="1" id="KW-0812">Transmembrane</keyword>
<gene>
    <name evidence="3" type="ORF">HG66A1_08480</name>
</gene>
<keyword evidence="1" id="KW-1133">Transmembrane helix</keyword>
<dbReference type="PANTHER" id="PTHR30273:SF2">
    <property type="entry name" value="PROTEIN FECR"/>
    <property type="match status" value="1"/>
</dbReference>
<keyword evidence="4" id="KW-1185">Reference proteome</keyword>
<dbReference type="InterPro" id="IPR012373">
    <property type="entry name" value="Ferrdict_sens_TM"/>
</dbReference>
<dbReference type="AlphaFoldDB" id="A0A517PI76"/>